<evidence type="ECO:0000259" key="13">
    <source>
        <dbReference type="Pfam" id="PF04101"/>
    </source>
</evidence>
<organism evidence="14 15">
    <name type="scientific">Scheffersomyces spartinae</name>
    <dbReference type="NCBI Taxonomy" id="45513"/>
    <lineage>
        <taxon>Eukaryota</taxon>
        <taxon>Fungi</taxon>
        <taxon>Dikarya</taxon>
        <taxon>Ascomycota</taxon>
        <taxon>Saccharomycotina</taxon>
        <taxon>Pichiomycetes</taxon>
        <taxon>Debaryomycetaceae</taxon>
        <taxon>Scheffersomyces</taxon>
    </lineage>
</organism>
<evidence type="ECO:0000256" key="12">
    <source>
        <dbReference type="RuleBase" id="RU362128"/>
    </source>
</evidence>
<dbReference type="PANTHER" id="PTHR12867:SF6">
    <property type="entry name" value="N-ACETYLGLUCOSAMINYLDIPHOSPHODOLICHOL N-ACETYLGLUCOSAMINYLTRANSFERASE"/>
    <property type="match status" value="1"/>
</dbReference>
<evidence type="ECO:0000313" key="15">
    <source>
        <dbReference type="Proteomes" id="UP000790833"/>
    </source>
</evidence>
<evidence type="ECO:0000256" key="6">
    <source>
        <dbReference type="ARBA" id="ARBA00022676"/>
    </source>
</evidence>
<evidence type="ECO:0000256" key="3">
    <source>
        <dbReference type="ARBA" id="ARBA00011198"/>
    </source>
</evidence>
<evidence type="ECO:0000256" key="11">
    <source>
        <dbReference type="ARBA" id="ARBA00048184"/>
    </source>
</evidence>
<dbReference type="OrthoDB" id="20273at2759"/>
<dbReference type="EMBL" id="JAHMUF010000013">
    <property type="protein sequence ID" value="KAG7193242.1"/>
    <property type="molecule type" value="Genomic_DNA"/>
</dbReference>
<evidence type="ECO:0000256" key="4">
    <source>
        <dbReference type="ARBA" id="ARBA00012614"/>
    </source>
</evidence>
<dbReference type="Pfam" id="PF04101">
    <property type="entry name" value="Glyco_tran_28_C"/>
    <property type="match status" value="1"/>
</dbReference>
<comment type="caution">
    <text evidence="14">The sequence shown here is derived from an EMBL/GenBank/DDBJ whole genome shotgun (WGS) entry which is preliminary data.</text>
</comment>
<dbReference type="Gene3D" id="3.40.50.2000">
    <property type="entry name" value="Glycogen Phosphorylase B"/>
    <property type="match status" value="1"/>
</dbReference>
<name>A0A9P8AHE0_9ASCO</name>
<protein>
    <recommendedName>
        <fullName evidence="5 12">UDP-N-acetylglucosamine transferase subunit ALG13</fullName>
        <ecNumber evidence="4 12">2.4.1.141</ecNumber>
    </recommendedName>
    <alternativeName>
        <fullName evidence="10 12">Asparagine-linked glycosylation protein 13</fullName>
    </alternativeName>
</protein>
<evidence type="ECO:0000256" key="9">
    <source>
        <dbReference type="ARBA" id="ARBA00024804"/>
    </source>
</evidence>
<evidence type="ECO:0000256" key="2">
    <source>
        <dbReference type="ARBA" id="ARBA00006962"/>
    </source>
</evidence>
<evidence type="ECO:0000256" key="1">
    <source>
        <dbReference type="ARBA" id="ARBA00004240"/>
    </source>
</evidence>
<keyword evidence="8 12" id="KW-0256">Endoplasmic reticulum</keyword>
<dbReference type="GO" id="GO:0005783">
    <property type="term" value="C:endoplasmic reticulum"/>
    <property type="evidence" value="ECO:0007669"/>
    <property type="project" value="UniProtKB-SubCell"/>
</dbReference>
<evidence type="ECO:0000256" key="5">
    <source>
        <dbReference type="ARBA" id="ARBA00017468"/>
    </source>
</evidence>
<dbReference type="AlphaFoldDB" id="A0A9P8AHE0"/>
<sequence>MPRKELQAWRDMVSAYTDTLIIQYGPKPESLEYIQKCIAALPRHYTRTSKPDIDDSKAKSITFTSPNLELRFIPFHPQLTELVKQCKLVISHAGTGSIVDVLRCNIPLIIVTNSLLMNNHQLEASDEFSVRHNYCLSCQDCELPQHKLEQLIKDEKWQHLDQLPPPNGAIVGHILYDEMGLPGPEN</sequence>
<dbReference type="EC" id="2.4.1.141" evidence="4 12"/>
<dbReference type="GO" id="GO:0004577">
    <property type="term" value="F:N-acetylglucosaminyldiphosphodolichol N-acetylglucosaminyltransferase activity"/>
    <property type="evidence" value="ECO:0007669"/>
    <property type="project" value="UniProtKB-EC"/>
</dbReference>
<comment type="subunit">
    <text evidence="3 12">Heterodimer with ALG14 to form a functional enzyme.</text>
</comment>
<evidence type="ECO:0000313" key="14">
    <source>
        <dbReference type="EMBL" id="KAG7193242.1"/>
    </source>
</evidence>
<dbReference type="PANTHER" id="PTHR12867">
    <property type="entry name" value="GLYCOSYL TRANSFERASE-RELATED"/>
    <property type="match status" value="1"/>
</dbReference>
<keyword evidence="15" id="KW-1185">Reference proteome</keyword>
<accession>A0A9P8AHE0</accession>
<dbReference type="SUPFAM" id="SSF53756">
    <property type="entry name" value="UDP-Glycosyltransferase/glycogen phosphorylase"/>
    <property type="match status" value="1"/>
</dbReference>
<feature type="domain" description="Glycosyl transferase family 28 C-terminal" evidence="13">
    <location>
        <begin position="57"/>
        <end position="155"/>
    </location>
</feature>
<comment type="similarity">
    <text evidence="2 12">Belongs to the glycosyltransferase 28 family.</text>
</comment>
<comment type="subcellular location">
    <subcellularLocation>
        <location evidence="1 12">Endoplasmic reticulum</location>
    </subcellularLocation>
</comment>
<dbReference type="InterPro" id="IPR039042">
    <property type="entry name" value="Alg13-like"/>
</dbReference>
<keyword evidence="7 12" id="KW-0808">Transferase</keyword>
<reference evidence="14" key="1">
    <citation type="submission" date="2021-03" db="EMBL/GenBank/DDBJ databases">
        <authorList>
            <person name="Palmer J.M."/>
        </authorList>
    </citation>
    <scope>NUCLEOTIDE SEQUENCE</scope>
    <source>
        <strain evidence="14">ARV_011</strain>
    </source>
</reference>
<keyword evidence="6 12" id="KW-0328">Glycosyltransferase</keyword>
<evidence type="ECO:0000256" key="10">
    <source>
        <dbReference type="ARBA" id="ARBA00032061"/>
    </source>
</evidence>
<gene>
    <name evidence="12 14" type="primary">ALG13</name>
    <name evidence="14" type="ORF">KQ657_001004</name>
</gene>
<comment type="catalytic activity">
    <reaction evidence="11">
        <text>an N-acetyl-alpha-D-glucosaminyl-diphospho-di-trans,poly-cis-dolichol + UDP-N-acetyl-alpha-D-glucosamine = an N,N'-diacetylchitobiosyl-diphospho-di-trans,poly-cis-dolichol + UDP + H(+)</text>
        <dbReference type="Rhea" id="RHEA:23380"/>
        <dbReference type="Rhea" id="RHEA-COMP:19507"/>
        <dbReference type="Rhea" id="RHEA-COMP:19510"/>
        <dbReference type="ChEBI" id="CHEBI:15378"/>
        <dbReference type="ChEBI" id="CHEBI:57269"/>
        <dbReference type="ChEBI" id="CHEBI:57705"/>
        <dbReference type="ChEBI" id="CHEBI:58223"/>
        <dbReference type="ChEBI" id="CHEBI:58427"/>
        <dbReference type="EC" id="2.4.1.141"/>
    </reaction>
</comment>
<dbReference type="Proteomes" id="UP000790833">
    <property type="component" value="Unassembled WGS sequence"/>
</dbReference>
<dbReference type="InterPro" id="IPR007235">
    <property type="entry name" value="Glyco_trans_28_C"/>
</dbReference>
<proteinExistence type="inferred from homology"/>
<dbReference type="RefSeq" id="XP_043048790.1">
    <property type="nucleotide sequence ID" value="XM_043191818.1"/>
</dbReference>
<evidence type="ECO:0000256" key="7">
    <source>
        <dbReference type="ARBA" id="ARBA00022679"/>
    </source>
</evidence>
<dbReference type="GO" id="GO:0006488">
    <property type="term" value="P:dolichol-linked oligosaccharide biosynthetic process"/>
    <property type="evidence" value="ECO:0007669"/>
    <property type="project" value="InterPro"/>
</dbReference>
<comment type="function">
    <text evidence="9 12">Involved in protein N-glycosylation. Essential for the second step of the dolichol-linked oligosaccharide pathway.</text>
</comment>
<evidence type="ECO:0000256" key="8">
    <source>
        <dbReference type="ARBA" id="ARBA00022824"/>
    </source>
</evidence>
<dbReference type="GeneID" id="66114378"/>